<keyword evidence="2" id="KW-1185">Reference proteome</keyword>
<protein>
    <submittedName>
        <fullName evidence="1">Uncharacterized protein</fullName>
    </submittedName>
</protein>
<dbReference type="EMBL" id="KL596903">
    <property type="protein sequence ID" value="KER22353.1"/>
    <property type="molecule type" value="Genomic_DNA"/>
</dbReference>
<dbReference type="CTD" id="20323693"/>
<dbReference type="RefSeq" id="XP_009173885.1">
    <property type="nucleotide sequence ID" value="XM_009175621.1"/>
</dbReference>
<gene>
    <name evidence="1" type="ORF">T265_09524</name>
</gene>
<proteinExistence type="predicted"/>
<dbReference type="AlphaFoldDB" id="A0A074Z5K2"/>
<dbReference type="Proteomes" id="UP000054324">
    <property type="component" value="Unassembled WGS sequence"/>
</dbReference>
<evidence type="ECO:0000313" key="1">
    <source>
        <dbReference type="EMBL" id="KER22353.1"/>
    </source>
</evidence>
<dbReference type="GeneID" id="20323693"/>
<evidence type="ECO:0000313" key="2">
    <source>
        <dbReference type="Proteomes" id="UP000054324"/>
    </source>
</evidence>
<name>A0A074Z5K2_OPIVI</name>
<accession>A0A074Z5K2</accession>
<sequence>MRVHVRVIMGSCRQLLHMHLRHKIMVVWQRVFNGDAGAHDDGKECLSLLTKQTVLRATRIQRHEAPDEQFGEVPTKATVPSD</sequence>
<organism evidence="1 2">
    <name type="scientific">Opisthorchis viverrini</name>
    <name type="common">Southeast Asian liver fluke</name>
    <dbReference type="NCBI Taxonomy" id="6198"/>
    <lineage>
        <taxon>Eukaryota</taxon>
        <taxon>Metazoa</taxon>
        <taxon>Spiralia</taxon>
        <taxon>Lophotrochozoa</taxon>
        <taxon>Platyhelminthes</taxon>
        <taxon>Trematoda</taxon>
        <taxon>Digenea</taxon>
        <taxon>Opisthorchiida</taxon>
        <taxon>Opisthorchiata</taxon>
        <taxon>Opisthorchiidae</taxon>
        <taxon>Opisthorchis</taxon>
    </lineage>
</organism>
<dbReference type="KEGG" id="ovi:T265_09524"/>
<reference evidence="1 2" key="1">
    <citation type="submission" date="2013-11" db="EMBL/GenBank/DDBJ databases">
        <title>Opisthorchis viverrini - life in the bile duct.</title>
        <authorList>
            <person name="Young N.D."/>
            <person name="Nagarajan N."/>
            <person name="Lin S.J."/>
            <person name="Korhonen P.K."/>
            <person name="Jex A.R."/>
            <person name="Hall R.S."/>
            <person name="Safavi-Hemami H."/>
            <person name="Kaewkong W."/>
            <person name="Bertrand D."/>
            <person name="Gao S."/>
            <person name="Seet Q."/>
            <person name="Wongkham S."/>
            <person name="Teh B.T."/>
            <person name="Wongkham C."/>
            <person name="Intapan P.M."/>
            <person name="Maleewong W."/>
            <person name="Yang X."/>
            <person name="Hu M."/>
            <person name="Wang Z."/>
            <person name="Hofmann A."/>
            <person name="Sternberg P.W."/>
            <person name="Tan P."/>
            <person name="Wang J."/>
            <person name="Gasser R.B."/>
        </authorList>
    </citation>
    <scope>NUCLEOTIDE SEQUENCE [LARGE SCALE GENOMIC DNA]</scope>
</reference>